<evidence type="ECO:0000313" key="2">
    <source>
        <dbReference type="Proteomes" id="UP000238157"/>
    </source>
</evidence>
<reference evidence="1 2" key="1">
    <citation type="submission" date="2018-03" db="EMBL/GenBank/DDBJ databases">
        <title>Genomic Encyclopedia of Archaeal and Bacterial Type Strains, Phase II (KMG-II): from individual species to whole genera.</title>
        <authorList>
            <person name="Goeker M."/>
        </authorList>
    </citation>
    <scope>NUCLEOTIDE SEQUENCE [LARGE SCALE GENOMIC DNA]</scope>
    <source>
        <strain evidence="1 2">DSM 27929</strain>
    </source>
</reference>
<proteinExistence type="predicted"/>
<gene>
    <name evidence="1" type="ORF">CLW00_103249</name>
</gene>
<keyword evidence="2" id="KW-1185">Reference proteome</keyword>
<dbReference type="AlphaFoldDB" id="A0A2T0WR20"/>
<dbReference type="EMBL" id="PVTR01000003">
    <property type="protein sequence ID" value="PRY89127.1"/>
    <property type="molecule type" value="Genomic_DNA"/>
</dbReference>
<protein>
    <submittedName>
        <fullName evidence="1">Uncharacterized protein</fullName>
    </submittedName>
</protein>
<comment type="caution">
    <text evidence="1">The sequence shown here is derived from an EMBL/GenBank/DDBJ whole genome shotgun (WGS) entry which is preliminary data.</text>
</comment>
<organism evidence="1 2">
    <name type="scientific">Mongoliibacter ruber</name>
    <dbReference type="NCBI Taxonomy" id="1750599"/>
    <lineage>
        <taxon>Bacteria</taxon>
        <taxon>Pseudomonadati</taxon>
        <taxon>Bacteroidota</taxon>
        <taxon>Cytophagia</taxon>
        <taxon>Cytophagales</taxon>
        <taxon>Cyclobacteriaceae</taxon>
        <taxon>Mongoliibacter</taxon>
    </lineage>
</organism>
<accession>A0A2T0WR20</accession>
<dbReference type="Proteomes" id="UP000238157">
    <property type="component" value="Unassembled WGS sequence"/>
</dbReference>
<name>A0A2T0WR20_9BACT</name>
<sequence length="36" mass="4082">MKKPIIFLLVFTDTVEETAASMDAVYNPEEPLPKKD</sequence>
<evidence type="ECO:0000313" key="1">
    <source>
        <dbReference type="EMBL" id="PRY89127.1"/>
    </source>
</evidence>